<dbReference type="AlphaFoldDB" id="A0AA41ZGZ6"/>
<evidence type="ECO:0000256" key="4">
    <source>
        <dbReference type="ARBA" id="ARBA00048590"/>
    </source>
</evidence>
<dbReference type="Proteomes" id="UP001165678">
    <property type="component" value="Unassembled WGS sequence"/>
</dbReference>
<dbReference type="PANTHER" id="PTHR43540:SF3">
    <property type="entry name" value="ENTEROBACTIN SYNTHASE COMPONENT B"/>
    <property type="match status" value="1"/>
</dbReference>
<dbReference type="InterPro" id="IPR036736">
    <property type="entry name" value="ACP-like_sf"/>
</dbReference>
<evidence type="ECO:0000256" key="5">
    <source>
        <dbReference type="PIRSR" id="PIRSR001111-50"/>
    </source>
</evidence>
<dbReference type="Gene3D" id="3.40.50.850">
    <property type="entry name" value="Isochorismatase-like"/>
    <property type="match status" value="1"/>
</dbReference>
<dbReference type="SUPFAM" id="SSF52499">
    <property type="entry name" value="Isochorismatase-like hydrolases"/>
    <property type="match status" value="1"/>
</dbReference>
<dbReference type="GO" id="GO:0008908">
    <property type="term" value="F:isochorismatase activity"/>
    <property type="evidence" value="ECO:0007669"/>
    <property type="project" value="UniProtKB-EC"/>
</dbReference>
<comment type="pathway">
    <text evidence="1">Siderophore biosynthesis.</text>
</comment>
<sequence>MTIPALPSYAMPTADEVAANRVDWCIDPNRAVLLIHDMQDYFIDKYDRTQAPIPALIQAIGELRRAADLAGIPVVYTAQPTDQPDSDRALLNDFWGPGLPGAPEQVNVVDGLTPADHDTVLTKWRYSAFQRSPLRQMMSDQGRDQLIITGVYAHIGCMASALEAFMQDVQPFFIVDALADFSREEHLMAINYVARRCGVSLDRHTALAAIGQPASHSAPDTLGWLRQEVAPLIEQSPEDIDPDDNLLFMGLDSMRMMTLAEQLTRQGRPVSFMALAENPTLNDWVALLDAA</sequence>
<evidence type="ECO:0000259" key="6">
    <source>
        <dbReference type="PROSITE" id="PS50075"/>
    </source>
</evidence>
<keyword evidence="3" id="KW-0378">Hydrolase</keyword>
<dbReference type="Pfam" id="PF00857">
    <property type="entry name" value="Isochorismatase"/>
    <property type="match status" value="1"/>
</dbReference>
<dbReference type="PIRSF" id="PIRSF001111">
    <property type="entry name" value="Isochorismatase"/>
    <property type="match status" value="1"/>
</dbReference>
<comment type="cofactor">
    <cofactor evidence="5">
        <name>pantetheine 4'-phosphate</name>
        <dbReference type="ChEBI" id="CHEBI:47942"/>
    </cofactor>
    <text evidence="5">Binds 1 phosphopantetheine covalently.</text>
</comment>
<feature type="modified residue" description="O-(pantetheine 4'-phosphoryl)serine" evidence="5">
    <location>
        <position position="253"/>
    </location>
</feature>
<keyword evidence="5" id="KW-0596">Phosphopantetheine</keyword>
<dbReference type="EC" id="3.3.2.1" evidence="2"/>
<comment type="catalytic activity">
    <reaction evidence="4">
        <text>isochorismate + H2O = (2S,3S)-2,3-dihydroxy-2,3-dihydrobenzoate + pyruvate</text>
        <dbReference type="Rhea" id="RHEA:11112"/>
        <dbReference type="ChEBI" id="CHEBI:15361"/>
        <dbReference type="ChEBI" id="CHEBI:15377"/>
        <dbReference type="ChEBI" id="CHEBI:29780"/>
        <dbReference type="ChEBI" id="CHEBI:58764"/>
        <dbReference type="EC" id="3.3.2.1"/>
    </reaction>
</comment>
<gene>
    <name evidence="7" type="ORF">OQ287_09570</name>
</gene>
<dbReference type="PRINTS" id="PR01398">
    <property type="entry name" value="ISCHRISMTASE"/>
</dbReference>
<dbReference type="EMBL" id="JAPIVE010000002">
    <property type="protein sequence ID" value="MCX2524491.1"/>
    <property type="molecule type" value="Genomic_DNA"/>
</dbReference>
<protein>
    <recommendedName>
        <fullName evidence="2">isochorismatase</fullName>
        <ecNumber evidence="2">3.3.2.1</ecNumber>
    </recommendedName>
</protein>
<accession>A0AA41ZGZ6</accession>
<dbReference type="RefSeq" id="WP_250935561.1">
    <property type="nucleotide sequence ID" value="NZ_JAMLJK010000001.1"/>
</dbReference>
<comment type="caution">
    <text evidence="7">The sequence shown here is derived from an EMBL/GenBank/DDBJ whole genome shotgun (WGS) entry which is preliminary data.</text>
</comment>
<feature type="domain" description="Carrier" evidence="6">
    <location>
        <begin position="216"/>
        <end position="291"/>
    </location>
</feature>
<evidence type="ECO:0000256" key="2">
    <source>
        <dbReference type="ARBA" id="ARBA00012100"/>
    </source>
</evidence>
<keyword evidence="5" id="KW-0597">Phosphoprotein</keyword>
<evidence type="ECO:0000256" key="1">
    <source>
        <dbReference type="ARBA" id="ARBA00004924"/>
    </source>
</evidence>
<dbReference type="PROSITE" id="PS50075">
    <property type="entry name" value="CARRIER"/>
    <property type="match status" value="1"/>
</dbReference>
<dbReference type="SUPFAM" id="SSF47336">
    <property type="entry name" value="ACP-like"/>
    <property type="match status" value="1"/>
</dbReference>
<evidence type="ECO:0000256" key="3">
    <source>
        <dbReference type="ARBA" id="ARBA00022801"/>
    </source>
</evidence>
<organism evidence="7 8">
    <name type="scientific">Larsenimonas rhizosphaerae</name>
    <dbReference type="NCBI Taxonomy" id="2944682"/>
    <lineage>
        <taxon>Bacteria</taxon>
        <taxon>Pseudomonadati</taxon>
        <taxon>Pseudomonadota</taxon>
        <taxon>Gammaproteobacteria</taxon>
        <taxon>Oceanospirillales</taxon>
        <taxon>Halomonadaceae</taxon>
        <taxon>Larsenimonas</taxon>
    </lineage>
</organism>
<dbReference type="InterPro" id="IPR050272">
    <property type="entry name" value="Isochorismatase-like_hydrls"/>
</dbReference>
<name>A0AA41ZGZ6_9GAMM</name>
<dbReference type="InterPro" id="IPR036380">
    <property type="entry name" value="Isochorismatase-like_sf"/>
</dbReference>
<keyword evidence="8" id="KW-1185">Reference proteome</keyword>
<reference evidence="7" key="1">
    <citation type="submission" date="2022-11" db="EMBL/GenBank/DDBJ databases">
        <title>Larsenimonas rhizosphaerae sp. nov., isolated from a tidal mudflat.</title>
        <authorList>
            <person name="Lee S.D."/>
            <person name="Kim I.S."/>
        </authorList>
    </citation>
    <scope>NUCLEOTIDE SEQUENCE</scope>
    <source>
        <strain evidence="7">GH2-1</strain>
    </source>
</reference>
<evidence type="ECO:0000313" key="8">
    <source>
        <dbReference type="Proteomes" id="UP001165678"/>
    </source>
</evidence>
<dbReference type="InterPro" id="IPR009081">
    <property type="entry name" value="PP-bd_ACP"/>
</dbReference>
<dbReference type="InterPro" id="IPR000868">
    <property type="entry name" value="Isochorismatase-like_dom"/>
</dbReference>
<proteinExistence type="predicted"/>
<dbReference type="InterPro" id="IPR016291">
    <property type="entry name" value="Isochorismatase"/>
</dbReference>
<dbReference type="PANTHER" id="PTHR43540">
    <property type="entry name" value="PEROXYUREIDOACRYLATE/UREIDOACRYLATE AMIDOHYDROLASE-RELATED"/>
    <property type="match status" value="1"/>
</dbReference>
<dbReference type="Pfam" id="PF00550">
    <property type="entry name" value="PP-binding"/>
    <property type="match status" value="1"/>
</dbReference>
<evidence type="ECO:0000313" key="7">
    <source>
        <dbReference type="EMBL" id="MCX2524491.1"/>
    </source>
</evidence>
<dbReference type="Gene3D" id="1.10.1200.10">
    <property type="entry name" value="ACP-like"/>
    <property type="match status" value="1"/>
</dbReference>